<dbReference type="AlphaFoldDB" id="M1DKA4"/>
<protein>
    <submittedName>
        <fullName evidence="2">Integrase core domain containing protein</fullName>
    </submittedName>
</protein>
<dbReference type="Gramene" id="PGSC0003DMT400090391">
    <property type="protein sequence ID" value="PGSC0003DMT400090391"/>
    <property type="gene ID" value="PGSC0003DMG400039962"/>
</dbReference>
<dbReference type="Proteomes" id="UP000011115">
    <property type="component" value="Unassembled WGS sequence"/>
</dbReference>
<evidence type="ECO:0000313" key="2">
    <source>
        <dbReference type="EnsemblPlants" id="PGSC0003DMT400090391"/>
    </source>
</evidence>
<evidence type="ECO:0000256" key="1">
    <source>
        <dbReference type="SAM" id="MobiDB-lite"/>
    </source>
</evidence>
<reference evidence="2" key="2">
    <citation type="submission" date="2015-06" db="UniProtKB">
        <authorList>
            <consortium name="EnsemblPlants"/>
        </authorList>
    </citation>
    <scope>IDENTIFICATION</scope>
    <source>
        <strain evidence="2">DM1-3 516 R44</strain>
    </source>
</reference>
<accession>M1DKA4</accession>
<organism evidence="2 3">
    <name type="scientific">Solanum tuberosum</name>
    <name type="common">Potato</name>
    <dbReference type="NCBI Taxonomy" id="4113"/>
    <lineage>
        <taxon>Eukaryota</taxon>
        <taxon>Viridiplantae</taxon>
        <taxon>Streptophyta</taxon>
        <taxon>Embryophyta</taxon>
        <taxon>Tracheophyta</taxon>
        <taxon>Spermatophyta</taxon>
        <taxon>Magnoliopsida</taxon>
        <taxon>eudicotyledons</taxon>
        <taxon>Gunneridae</taxon>
        <taxon>Pentapetalae</taxon>
        <taxon>asterids</taxon>
        <taxon>lamiids</taxon>
        <taxon>Solanales</taxon>
        <taxon>Solanaceae</taxon>
        <taxon>Solanoideae</taxon>
        <taxon>Solaneae</taxon>
        <taxon>Solanum</taxon>
    </lineage>
</organism>
<dbReference type="InParanoid" id="M1DKA4"/>
<feature type="region of interest" description="Disordered" evidence="1">
    <location>
        <begin position="62"/>
        <end position="142"/>
    </location>
</feature>
<keyword evidence="3" id="KW-1185">Reference proteome</keyword>
<evidence type="ECO:0000313" key="3">
    <source>
        <dbReference type="Proteomes" id="UP000011115"/>
    </source>
</evidence>
<dbReference type="PaxDb" id="4113-PGSC0003DMT400090391"/>
<sequence length="142" mass="15136">MAPKKMVTYSKRGKSKSVAPSSGWLMRTLTTTLTLHMCLSTLGFLALHPEAPPRKVLPDVVTVSQSDEEHTLIGSPTRATSSSEVQMSDSQSAHSSQSEFVHASGSGVKAASSDDVPSSESIPVPRNDDLTPVSAEPNRWCV</sequence>
<feature type="region of interest" description="Disordered" evidence="1">
    <location>
        <begin position="1"/>
        <end position="20"/>
    </location>
</feature>
<dbReference type="HOGENOM" id="CLU_097724_0_0_1"/>
<dbReference type="EnsemblPlants" id="PGSC0003DMT400090391">
    <property type="protein sequence ID" value="PGSC0003DMT400090391"/>
    <property type="gene ID" value="PGSC0003DMG400039962"/>
</dbReference>
<reference evidence="3" key="1">
    <citation type="journal article" date="2011" name="Nature">
        <title>Genome sequence and analysis of the tuber crop potato.</title>
        <authorList>
            <consortium name="The Potato Genome Sequencing Consortium"/>
        </authorList>
    </citation>
    <scope>NUCLEOTIDE SEQUENCE [LARGE SCALE GENOMIC DNA]</scope>
    <source>
        <strain evidence="3">cv. DM1-3 516 R44</strain>
    </source>
</reference>
<name>M1DKA4_SOLTU</name>
<feature type="compositionally biased region" description="Low complexity" evidence="1">
    <location>
        <begin position="81"/>
        <end position="98"/>
    </location>
</feature>
<proteinExistence type="predicted"/>